<reference evidence="1 2" key="1">
    <citation type="submission" date="2018-08" db="EMBL/GenBank/DDBJ databases">
        <title>A genome reference for cultivated species of the human gut microbiota.</title>
        <authorList>
            <person name="Zou Y."/>
            <person name="Xue W."/>
            <person name="Luo G."/>
        </authorList>
    </citation>
    <scope>NUCLEOTIDE SEQUENCE [LARGE SCALE GENOMIC DNA]</scope>
    <source>
        <strain evidence="1 2">AF14-8</strain>
    </source>
</reference>
<comment type="caution">
    <text evidence="1">The sequence shown here is derived from an EMBL/GenBank/DDBJ whole genome shotgun (WGS) entry which is preliminary data.</text>
</comment>
<dbReference type="AlphaFoldDB" id="A0A412VJH3"/>
<evidence type="ECO:0000313" key="2">
    <source>
        <dbReference type="Proteomes" id="UP000285379"/>
    </source>
</evidence>
<dbReference type="RefSeq" id="WP_117928929.1">
    <property type="nucleotide sequence ID" value="NZ_QRYT01000037.1"/>
</dbReference>
<proteinExistence type="predicted"/>
<name>A0A412VJH3_PHOVU</name>
<evidence type="ECO:0000313" key="1">
    <source>
        <dbReference type="EMBL" id="RGV06618.1"/>
    </source>
</evidence>
<dbReference type="Proteomes" id="UP000285379">
    <property type="component" value="Unassembled WGS sequence"/>
</dbReference>
<protein>
    <submittedName>
        <fullName evidence="1">Uncharacterized protein</fullName>
    </submittedName>
</protein>
<organism evidence="1 2">
    <name type="scientific">Phocaeicola vulgatus</name>
    <name type="common">Bacteroides vulgatus</name>
    <dbReference type="NCBI Taxonomy" id="821"/>
    <lineage>
        <taxon>Bacteria</taxon>
        <taxon>Pseudomonadati</taxon>
        <taxon>Bacteroidota</taxon>
        <taxon>Bacteroidia</taxon>
        <taxon>Bacteroidales</taxon>
        <taxon>Bacteroidaceae</taxon>
        <taxon>Phocaeicola</taxon>
    </lineage>
</organism>
<accession>A0A412VJH3</accession>
<sequence length="87" mass="9815">MKKGTMIIDCAKCSHQGNGCPGFNDCIIYKNIWEQRRWEAAKDAMKGILSNEDLTTRIEEGSEYMLEGVAKEAVLLADTLIKEFQKS</sequence>
<dbReference type="EMBL" id="QRYT01000037">
    <property type="protein sequence ID" value="RGV06618.1"/>
    <property type="molecule type" value="Genomic_DNA"/>
</dbReference>
<gene>
    <name evidence="1" type="ORF">DWW27_14800</name>
</gene>